<dbReference type="Pfam" id="PF00155">
    <property type="entry name" value="Aminotran_1_2"/>
    <property type="match status" value="1"/>
</dbReference>
<evidence type="ECO:0000313" key="5">
    <source>
        <dbReference type="EMBL" id="MCA9729201.1"/>
    </source>
</evidence>
<comment type="cofactor">
    <cofactor evidence="1">
        <name>pyridoxal 5'-phosphate</name>
        <dbReference type="ChEBI" id="CHEBI:597326"/>
    </cofactor>
</comment>
<dbReference type="InterPro" id="IPR015422">
    <property type="entry name" value="PyrdxlP-dep_Trfase_small"/>
</dbReference>
<dbReference type="CDD" id="cd00609">
    <property type="entry name" value="AAT_like"/>
    <property type="match status" value="1"/>
</dbReference>
<evidence type="ECO:0000313" key="6">
    <source>
        <dbReference type="Proteomes" id="UP000697710"/>
    </source>
</evidence>
<dbReference type="GO" id="GO:0008483">
    <property type="term" value="F:transaminase activity"/>
    <property type="evidence" value="ECO:0007669"/>
    <property type="project" value="UniProtKB-KW"/>
</dbReference>
<reference evidence="5" key="1">
    <citation type="submission" date="2020-04" db="EMBL/GenBank/DDBJ databases">
        <authorList>
            <person name="Zhang T."/>
        </authorList>
    </citation>
    <scope>NUCLEOTIDE SEQUENCE</scope>
    <source>
        <strain evidence="5">HKST-UBA01</strain>
    </source>
</reference>
<keyword evidence="2 5" id="KW-0032">Aminotransferase</keyword>
<evidence type="ECO:0000259" key="4">
    <source>
        <dbReference type="Pfam" id="PF00155"/>
    </source>
</evidence>
<dbReference type="InterPro" id="IPR015421">
    <property type="entry name" value="PyrdxlP-dep_Trfase_major"/>
</dbReference>
<dbReference type="Gene3D" id="3.40.640.10">
    <property type="entry name" value="Type I PLP-dependent aspartate aminotransferase-like (Major domain)"/>
    <property type="match status" value="1"/>
</dbReference>
<dbReference type="PANTHER" id="PTHR42832">
    <property type="entry name" value="AMINO ACID AMINOTRANSFERASE"/>
    <property type="match status" value="1"/>
</dbReference>
<protein>
    <submittedName>
        <fullName evidence="5">Aminotransferase class I/II-fold pyridoxal phosphate-dependent enzyme</fullName>
    </submittedName>
</protein>
<keyword evidence="3" id="KW-0808">Transferase</keyword>
<dbReference type="GO" id="GO:0030170">
    <property type="term" value="F:pyridoxal phosphate binding"/>
    <property type="evidence" value="ECO:0007669"/>
    <property type="project" value="InterPro"/>
</dbReference>
<dbReference type="Gene3D" id="3.90.1150.10">
    <property type="entry name" value="Aspartate Aminotransferase, domain 1"/>
    <property type="match status" value="1"/>
</dbReference>
<reference evidence="5" key="2">
    <citation type="journal article" date="2021" name="Microbiome">
        <title>Successional dynamics and alternative stable states in a saline activated sludge microbial community over 9 years.</title>
        <authorList>
            <person name="Wang Y."/>
            <person name="Ye J."/>
            <person name="Ju F."/>
            <person name="Liu L."/>
            <person name="Boyd J.A."/>
            <person name="Deng Y."/>
            <person name="Parks D.H."/>
            <person name="Jiang X."/>
            <person name="Yin X."/>
            <person name="Woodcroft B.J."/>
            <person name="Tyson G.W."/>
            <person name="Hugenholtz P."/>
            <person name="Polz M.F."/>
            <person name="Zhang T."/>
        </authorList>
    </citation>
    <scope>NUCLEOTIDE SEQUENCE</scope>
    <source>
        <strain evidence="5">HKST-UBA01</strain>
    </source>
</reference>
<sequence>MSTSRPRNAAFAGLAPYAFVRLDEAKARARARGITVIDFTIGDPREETPRFVRERLIEAIPERSSYPSTIGTPALRQAIVDWVGRRFGVVLDPDREIVPANGSKEAVYSIHQVVVDPASDRRIVWIPDPAYPVYDIAARFAGAEVRALPLEPPSFLPDLTRIDPALWSRTALLWLNYPNNPTGASASRGFYAEALDLARRHGFWLASDEAYSEIYFGDPPPSALQEGLENLLVFQTLSKRSAMTGYRSGFMAGDRELIEMLRRVRPSQGVATPTFIQEAATAAWCEESHVAVLRDIYRRKRVLLRGVLERAGLEIARSDATFFLYFRAPAGETSASFAERMLEHGIAMAPGEMFGATGEGWVRMALVPTEEECAHAAALLERHLGDR</sequence>
<evidence type="ECO:0000256" key="3">
    <source>
        <dbReference type="ARBA" id="ARBA00022679"/>
    </source>
</evidence>
<proteinExistence type="predicted"/>
<dbReference type="EMBL" id="JAGQHR010000606">
    <property type="protein sequence ID" value="MCA9729201.1"/>
    <property type="molecule type" value="Genomic_DNA"/>
</dbReference>
<accession>A0A956M3J6</accession>
<evidence type="ECO:0000256" key="1">
    <source>
        <dbReference type="ARBA" id="ARBA00001933"/>
    </source>
</evidence>
<dbReference type="AlphaFoldDB" id="A0A956M3J6"/>
<dbReference type="InterPro" id="IPR004839">
    <property type="entry name" value="Aminotransferase_I/II_large"/>
</dbReference>
<comment type="caution">
    <text evidence="5">The sequence shown here is derived from an EMBL/GenBank/DDBJ whole genome shotgun (WGS) entry which is preliminary data.</text>
</comment>
<evidence type="ECO:0000256" key="2">
    <source>
        <dbReference type="ARBA" id="ARBA00022576"/>
    </source>
</evidence>
<feature type="domain" description="Aminotransferase class I/classII large" evidence="4">
    <location>
        <begin position="35"/>
        <end position="378"/>
    </location>
</feature>
<dbReference type="InterPro" id="IPR050881">
    <property type="entry name" value="LL-DAP_aminotransferase"/>
</dbReference>
<dbReference type="Proteomes" id="UP000697710">
    <property type="component" value="Unassembled WGS sequence"/>
</dbReference>
<gene>
    <name evidence="5" type="ORF">KC729_16055</name>
</gene>
<dbReference type="PANTHER" id="PTHR42832:SF3">
    <property type="entry name" value="L-GLUTAMINE--4-(METHYLSULFANYL)-2-OXOBUTANOATE AMINOTRANSFERASE"/>
    <property type="match status" value="1"/>
</dbReference>
<dbReference type="SUPFAM" id="SSF53383">
    <property type="entry name" value="PLP-dependent transferases"/>
    <property type="match status" value="1"/>
</dbReference>
<dbReference type="InterPro" id="IPR015424">
    <property type="entry name" value="PyrdxlP-dep_Trfase"/>
</dbReference>
<name>A0A956M3J6_UNCEI</name>
<organism evidence="5 6">
    <name type="scientific">Eiseniibacteriota bacterium</name>
    <dbReference type="NCBI Taxonomy" id="2212470"/>
    <lineage>
        <taxon>Bacteria</taxon>
        <taxon>Candidatus Eiseniibacteriota</taxon>
    </lineage>
</organism>